<evidence type="ECO:0000256" key="14">
    <source>
        <dbReference type="ARBA" id="ARBA00023180"/>
    </source>
</evidence>
<feature type="disulfide bond" evidence="21">
    <location>
        <begin position="171"/>
        <end position="325"/>
    </location>
</feature>
<keyword evidence="6" id="KW-0328">Glycosyltransferase</keyword>
<dbReference type="PIRSF" id="PIRSF005557">
    <property type="entry name" value="Sialyl_trans"/>
    <property type="match status" value="1"/>
</dbReference>
<dbReference type="InterPro" id="IPR012163">
    <property type="entry name" value="Sialyl_trans"/>
</dbReference>
<dbReference type="Bgee" id="ENSLOCG00000007023">
    <property type="expression patterns" value="Expressed in bone element and 13 other cell types or tissues"/>
</dbReference>
<evidence type="ECO:0000256" key="9">
    <source>
        <dbReference type="ARBA" id="ARBA00022968"/>
    </source>
</evidence>
<dbReference type="FunFam" id="3.90.1480.20:FF:000012">
    <property type="entry name" value="ST6 beta-galactoside alpha-2,6-sialyltransferase 1"/>
    <property type="match status" value="1"/>
</dbReference>
<accession>W5MJE3</accession>
<evidence type="ECO:0000256" key="15">
    <source>
        <dbReference type="ARBA" id="ARBA00034249"/>
    </source>
</evidence>
<dbReference type="AlphaFoldDB" id="W5MJE3"/>
<evidence type="ECO:0000256" key="18">
    <source>
        <dbReference type="ARBA" id="ARBA00076526"/>
    </source>
</evidence>
<evidence type="ECO:0000256" key="20">
    <source>
        <dbReference type="ARBA" id="ARBA00080062"/>
    </source>
</evidence>
<organism evidence="22 23">
    <name type="scientific">Lepisosteus oculatus</name>
    <name type="common">Spotted gar</name>
    <dbReference type="NCBI Taxonomy" id="7918"/>
    <lineage>
        <taxon>Eukaryota</taxon>
        <taxon>Metazoa</taxon>
        <taxon>Chordata</taxon>
        <taxon>Craniata</taxon>
        <taxon>Vertebrata</taxon>
        <taxon>Euteleostomi</taxon>
        <taxon>Actinopterygii</taxon>
        <taxon>Neopterygii</taxon>
        <taxon>Holostei</taxon>
        <taxon>Semionotiformes</taxon>
        <taxon>Lepisosteidae</taxon>
        <taxon>Lepisosteus</taxon>
    </lineage>
</organism>
<sequence length="405" mass="47202">MKHSSRARTQFNRFALCMFLLCLIACIYLQSILNTRFFKCPSANSTRFMENKQDTAPRISTTSSPELTTTGEPLRTMEWHWPVWGENSAKLASDQKKAVANFKRVNKFNVTFLFLRRKKYRLNHRELLCQLKTRVPVKTIKAGDGPFTREAWEKYLPKDNPRERLGPFKSCAVVMSSASLRNSKLGEEIVLDSHDAVLRFNAAPTEGYSIDVGQKTTLRLLNSQLVVSEKHKFLTDPLYKTGVLLMWDPAPYSKDLYEWYKKPDYNFFQRYKAYRSLYPDQPFYILSPEMQWELWNVIQENTAEEIQPNPPSSGMQGIVLMMSLCDQLNVYEFLPSRRKTDFCYYYQTYRNKACTMGYYHPLLFEKNLIQRLNHGSSQDIMASGKVTLKGFSQYYCPPANRAHQG</sequence>
<reference evidence="22" key="3">
    <citation type="submission" date="2025-09" db="UniProtKB">
        <authorList>
            <consortium name="Ensembl"/>
        </authorList>
    </citation>
    <scope>IDENTIFICATION</scope>
</reference>
<proteinExistence type="inferred from homology"/>
<keyword evidence="13" id="KW-1015">Disulfide bond</keyword>
<dbReference type="eggNOG" id="KOG2692">
    <property type="taxonomic scope" value="Eukaryota"/>
</dbReference>
<evidence type="ECO:0000256" key="12">
    <source>
        <dbReference type="ARBA" id="ARBA00023136"/>
    </source>
</evidence>
<dbReference type="EMBL" id="AHAT01015254">
    <property type="status" value="NOT_ANNOTATED_CDS"/>
    <property type="molecule type" value="Genomic_DNA"/>
</dbReference>
<reference evidence="22" key="2">
    <citation type="submission" date="2025-08" db="UniProtKB">
        <authorList>
            <consortium name="Ensembl"/>
        </authorList>
    </citation>
    <scope>IDENTIFICATION</scope>
</reference>
<protein>
    <recommendedName>
        <fullName evidence="17">Beta-galactoside alpha-2,6-sialyltransferase 1</fullName>
        <ecNumber evidence="16">2.4.3.1</ecNumber>
    </recommendedName>
    <alternativeName>
        <fullName evidence="20">CMP-N-acetylneuraminate-beta-galactosamide-alpha-2,6-sialyltransferase 1</fullName>
    </alternativeName>
    <alternativeName>
        <fullName evidence="19">ST6Gal I</fullName>
    </alternativeName>
    <alternativeName>
        <fullName evidence="18">Sialyltransferase 1</fullName>
    </alternativeName>
</protein>
<evidence type="ECO:0000256" key="11">
    <source>
        <dbReference type="ARBA" id="ARBA00023034"/>
    </source>
</evidence>
<evidence type="ECO:0000256" key="7">
    <source>
        <dbReference type="ARBA" id="ARBA00022679"/>
    </source>
</evidence>
<evidence type="ECO:0000256" key="4">
    <source>
        <dbReference type="ARBA" id="ARBA00006003"/>
    </source>
</evidence>
<evidence type="ECO:0000256" key="5">
    <source>
        <dbReference type="ARBA" id="ARBA00022525"/>
    </source>
</evidence>
<keyword evidence="5" id="KW-0964">Secreted</keyword>
<dbReference type="GO" id="GO:0005794">
    <property type="term" value="C:Golgi apparatus"/>
    <property type="evidence" value="ECO:0000318"/>
    <property type="project" value="GO_Central"/>
</dbReference>
<dbReference type="PANTHER" id="PTHR46059:SF2">
    <property type="entry name" value="BETA-GALACTOSIDE ALPHA-2,6-SIALYLTRANSFERASE 1"/>
    <property type="match status" value="1"/>
</dbReference>
<evidence type="ECO:0000256" key="6">
    <source>
        <dbReference type="ARBA" id="ARBA00022676"/>
    </source>
</evidence>
<keyword evidence="9" id="KW-0735">Signal-anchor</keyword>
<evidence type="ECO:0000256" key="16">
    <source>
        <dbReference type="ARBA" id="ARBA00034329"/>
    </source>
</evidence>
<dbReference type="Gene3D" id="3.90.1480.20">
    <property type="entry name" value="Glycosyl transferase family 29"/>
    <property type="match status" value="1"/>
</dbReference>
<dbReference type="Pfam" id="PF00777">
    <property type="entry name" value="Glyco_transf_29"/>
    <property type="match status" value="1"/>
</dbReference>
<reference evidence="23" key="1">
    <citation type="submission" date="2011-12" db="EMBL/GenBank/DDBJ databases">
        <title>The Draft Genome of Lepisosteus oculatus.</title>
        <authorList>
            <consortium name="The Broad Institute Genome Assembly &amp; Analysis Group"/>
            <consortium name="Computational R&amp;D Group"/>
            <consortium name="and Sequencing Platform"/>
            <person name="Di Palma F."/>
            <person name="Alfoldi J."/>
            <person name="Johnson J."/>
            <person name="Berlin A."/>
            <person name="Gnerre S."/>
            <person name="Jaffe D."/>
            <person name="MacCallum I."/>
            <person name="Young S."/>
            <person name="Walker B.J."/>
            <person name="Lander E.S."/>
            <person name="Lindblad-Toh K."/>
        </authorList>
    </citation>
    <scope>NUCLEOTIDE SEQUENCE [LARGE SCALE GENOMIC DNA]</scope>
</reference>
<evidence type="ECO:0000256" key="21">
    <source>
        <dbReference type="PIRSR" id="PIRSR005557-2"/>
    </source>
</evidence>
<dbReference type="PANTHER" id="PTHR46059">
    <property type="entry name" value="BETA-GALACTOSIDE ALPHA-2,6-SIALYLTRANSFERASE"/>
    <property type="match status" value="1"/>
</dbReference>
<evidence type="ECO:0000256" key="17">
    <source>
        <dbReference type="ARBA" id="ARBA00069321"/>
    </source>
</evidence>
<evidence type="ECO:0000256" key="8">
    <source>
        <dbReference type="ARBA" id="ARBA00022692"/>
    </source>
</evidence>
<dbReference type="EC" id="2.4.3.1" evidence="16"/>
<evidence type="ECO:0000256" key="2">
    <source>
        <dbReference type="ARBA" id="ARBA00004613"/>
    </source>
</evidence>
<dbReference type="InParanoid" id="W5MJE3"/>
<dbReference type="Ensembl" id="ENSLOCT00000008512.1">
    <property type="protein sequence ID" value="ENSLOCP00000008502.1"/>
    <property type="gene ID" value="ENSLOCG00000007023.1"/>
</dbReference>
<dbReference type="GeneTree" id="ENSGT00940000157053"/>
<comment type="catalytic activity">
    <reaction evidence="15">
        <text>a beta-D-galactoside + CMP-N-acetyl-beta-neuraminate = an N-acetyl-alpha-neuraminyl-(2-&gt;6)-beta-D-galactosyl derivative + CMP + H(+)</text>
        <dbReference type="Rhea" id="RHEA:52104"/>
        <dbReference type="ChEBI" id="CHEBI:15378"/>
        <dbReference type="ChEBI" id="CHEBI:28034"/>
        <dbReference type="ChEBI" id="CHEBI:57812"/>
        <dbReference type="ChEBI" id="CHEBI:60377"/>
        <dbReference type="ChEBI" id="CHEBI:136398"/>
        <dbReference type="EC" id="2.4.3.1"/>
    </reaction>
</comment>
<evidence type="ECO:0000313" key="22">
    <source>
        <dbReference type="Ensembl" id="ENSLOCP00000008502.1"/>
    </source>
</evidence>
<comment type="subcellular location">
    <subcellularLocation>
        <location evidence="1">Golgi apparatus</location>
        <location evidence="1">Golgi stack membrane</location>
        <topology evidence="1">Single-pass type II membrane protein</topology>
    </subcellularLocation>
    <subcellularLocation>
        <location evidence="2">Secreted</location>
    </subcellularLocation>
</comment>
<keyword evidence="14" id="KW-0325">Glycoprotein</keyword>
<name>W5MJE3_LEPOC</name>
<dbReference type="Proteomes" id="UP000018468">
    <property type="component" value="Linkage group LG14"/>
</dbReference>
<comment type="pathway">
    <text evidence="3">Protein modification; protein glycosylation.</text>
</comment>
<evidence type="ECO:0000256" key="13">
    <source>
        <dbReference type="ARBA" id="ARBA00023157"/>
    </source>
</evidence>
<dbReference type="GO" id="GO:0005576">
    <property type="term" value="C:extracellular region"/>
    <property type="evidence" value="ECO:0007669"/>
    <property type="project" value="UniProtKB-SubCell"/>
</dbReference>
<dbReference type="InterPro" id="IPR038578">
    <property type="entry name" value="GT29-like_sf"/>
</dbReference>
<dbReference type="GO" id="GO:0003835">
    <property type="term" value="F:beta-galactoside alpha-2,6-sialyltransferase activity"/>
    <property type="evidence" value="ECO:0000318"/>
    <property type="project" value="GO_Central"/>
</dbReference>
<dbReference type="STRING" id="7918.ENSLOCP00000008502"/>
<evidence type="ECO:0000313" key="23">
    <source>
        <dbReference type="Proteomes" id="UP000018468"/>
    </source>
</evidence>
<keyword evidence="10" id="KW-1133">Transmembrane helix</keyword>
<comment type="similarity">
    <text evidence="4">Belongs to the glycosyltransferase 29 family.</text>
</comment>
<dbReference type="GO" id="GO:0097503">
    <property type="term" value="P:sialylation"/>
    <property type="evidence" value="ECO:0000318"/>
    <property type="project" value="GO_Central"/>
</dbReference>
<keyword evidence="23" id="KW-1185">Reference proteome</keyword>
<evidence type="ECO:0000256" key="10">
    <source>
        <dbReference type="ARBA" id="ARBA00022989"/>
    </source>
</evidence>
<dbReference type="OMA" id="HERYHEY"/>
<dbReference type="GO" id="GO:0018279">
    <property type="term" value="P:protein N-linked glycosylation via asparagine"/>
    <property type="evidence" value="ECO:0000318"/>
    <property type="project" value="GO_Central"/>
</dbReference>
<keyword evidence="11" id="KW-0333">Golgi apparatus</keyword>
<keyword evidence="8" id="KW-0812">Transmembrane</keyword>
<dbReference type="InterPro" id="IPR001675">
    <property type="entry name" value="Glyco_trans_29"/>
</dbReference>
<dbReference type="GO" id="GO:0032580">
    <property type="term" value="C:Golgi cisterna membrane"/>
    <property type="evidence" value="ECO:0007669"/>
    <property type="project" value="UniProtKB-SubCell"/>
</dbReference>
<evidence type="ECO:0000256" key="3">
    <source>
        <dbReference type="ARBA" id="ARBA00004922"/>
    </source>
</evidence>
<dbReference type="HOGENOM" id="CLU_038334_0_0_1"/>
<keyword evidence="7" id="KW-0808">Transferase</keyword>
<evidence type="ECO:0000256" key="19">
    <source>
        <dbReference type="ARBA" id="ARBA00076676"/>
    </source>
</evidence>
<evidence type="ECO:0000256" key="1">
    <source>
        <dbReference type="ARBA" id="ARBA00004447"/>
    </source>
</evidence>
<keyword evidence="12" id="KW-0472">Membrane</keyword>